<keyword evidence="5 7" id="KW-1133">Transmembrane helix</keyword>
<evidence type="ECO:0000256" key="2">
    <source>
        <dbReference type="ARBA" id="ARBA00022448"/>
    </source>
</evidence>
<dbReference type="InterPro" id="IPR050901">
    <property type="entry name" value="BP-dep_ABC_trans_perm"/>
</dbReference>
<comment type="similarity">
    <text evidence="7">Belongs to the binding-protein-dependent transport system permease family.</text>
</comment>
<evidence type="ECO:0000259" key="8">
    <source>
        <dbReference type="PROSITE" id="PS50928"/>
    </source>
</evidence>
<keyword evidence="2 7" id="KW-0813">Transport</keyword>
<sequence>MKRWRRVVSTAILLGLMALVLLFIYAPIAWLVLSSISTRAELLAVPPHWIPEHPTLKNYRDILIPGTAVSEVARTFSVTLRNSFIVAGSTTLICLVTGSLAGYALARLRLPFRNALFMSILGVRMVPEISLVVPLYIIAARLALLNKPIILIITYLSFALPFAIWMLSTFFESVPRELEDAALIDGSSRLGTLFRVVLPVAAPGIVSTALFTFLLAWDEFFFALIFTSTIAAKTVPVAIAEFTGRYAVDITAMMTGGVLAALPPVLLALVFQRYIVSGLSAGAVKG</sequence>
<organism evidence="9 10">
    <name type="scientific">Thermanaerothrix solaris</name>
    <dbReference type="NCBI Taxonomy" id="3058434"/>
    <lineage>
        <taxon>Bacteria</taxon>
        <taxon>Bacillati</taxon>
        <taxon>Chloroflexota</taxon>
        <taxon>Anaerolineae</taxon>
        <taxon>Anaerolineales</taxon>
        <taxon>Anaerolineaceae</taxon>
        <taxon>Thermanaerothrix</taxon>
    </lineage>
</organism>
<feature type="transmembrane region" description="Helical" evidence="7">
    <location>
        <begin position="115"/>
        <end position="137"/>
    </location>
</feature>
<keyword evidence="3" id="KW-1003">Cell membrane</keyword>
<proteinExistence type="inferred from homology"/>
<dbReference type="PANTHER" id="PTHR32243:SF18">
    <property type="entry name" value="INNER MEMBRANE ABC TRANSPORTER PERMEASE PROTEIN YCJP"/>
    <property type="match status" value="1"/>
</dbReference>
<dbReference type="PANTHER" id="PTHR32243">
    <property type="entry name" value="MALTOSE TRANSPORT SYSTEM PERMEASE-RELATED"/>
    <property type="match status" value="1"/>
</dbReference>
<dbReference type="Gene3D" id="1.10.3720.10">
    <property type="entry name" value="MetI-like"/>
    <property type="match status" value="1"/>
</dbReference>
<evidence type="ECO:0000256" key="7">
    <source>
        <dbReference type="RuleBase" id="RU363032"/>
    </source>
</evidence>
<feature type="transmembrane region" description="Helical" evidence="7">
    <location>
        <begin position="192"/>
        <end position="214"/>
    </location>
</feature>
<feature type="transmembrane region" description="Helical" evidence="7">
    <location>
        <begin position="252"/>
        <end position="271"/>
    </location>
</feature>
<protein>
    <submittedName>
        <fullName evidence="9">Carbohydrate ABC transporter permease</fullName>
    </submittedName>
</protein>
<dbReference type="SUPFAM" id="SSF161098">
    <property type="entry name" value="MetI-like"/>
    <property type="match status" value="1"/>
</dbReference>
<feature type="transmembrane region" description="Helical" evidence="7">
    <location>
        <begin position="149"/>
        <end position="171"/>
    </location>
</feature>
<feature type="domain" description="ABC transmembrane type-1" evidence="8">
    <location>
        <begin position="80"/>
        <end position="271"/>
    </location>
</feature>
<reference evidence="9 10" key="1">
    <citation type="submission" date="2023-07" db="EMBL/GenBank/DDBJ databases">
        <title>Novel species of Thermanaerothrix with wide hydrolytic capabilities.</title>
        <authorList>
            <person name="Zayulina K.S."/>
            <person name="Podosokorskaya O.A."/>
            <person name="Elcheninov A.G."/>
        </authorList>
    </citation>
    <scope>NUCLEOTIDE SEQUENCE [LARGE SCALE GENOMIC DNA]</scope>
    <source>
        <strain evidence="9 10">4228-RoL</strain>
    </source>
</reference>
<keyword evidence="6 7" id="KW-0472">Membrane</keyword>
<dbReference type="PROSITE" id="PS50928">
    <property type="entry name" value="ABC_TM1"/>
    <property type="match status" value="1"/>
</dbReference>
<feature type="transmembrane region" description="Helical" evidence="7">
    <location>
        <begin position="84"/>
        <end position="106"/>
    </location>
</feature>
<comment type="subcellular location">
    <subcellularLocation>
        <location evidence="1 7">Cell membrane</location>
        <topology evidence="1 7">Multi-pass membrane protein</topology>
    </subcellularLocation>
</comment>
<evidence type="ECO:0000256" key="3">
    <source>
        <dbReference type="ARBA" id="ARBA00022475"/>
    </source>
</evidence>
<gene>
    <name evidence="9" type="ORF">QYE77_12090</name>
</gene>
<keyword evidence="10" id="KW-1185">Reference proteome</keyword>
<name>A0ABU3NRM8_9CHLR</name>
<evidence type="ECO:0000256" key="5">
    <source>
        <dbReference type="ARBA" id="ARBA00022989"/>
    </source>
</evidence>
<dbReference type="InterPro" id="IPR000515">
    <property type="entry name" value="MetI-like"/>
</dbReference>
<evidence type="ECO:0000313" key="10">
    <source>
        <dbReference type="Proteomes" id="UP001254165"/>
    </source>
</evidence>
<dbReference type="InterPro" id="IPR035906">
    <property type="entry name" value="MetI-like_sf"/>
</dbReference>
<dbReference type="Pfam" id="PF00528">
    <property type="entry name" value="BPD_transp_1"/>
    <property type="match status" value="1"/>
</dbReference>
<keyword evidence="4 7" id="KW-0812">Transmembrane</keyword>
<feature type="transmembrane region" description="Helical" evidence="7">
    <location>
        <begin position="220"/>
        <end position="240"/>
    </location>
</feature>
<feature type="transmembrane region" description="Helical" evidence="7">
    <location>
        <begin position="12"/>
        <end position="33"/>
    </location>
</feature>
<comment type="caution">
    <text evidence="9">The sequence shown here is derived from an EMBL/GenBank/DDBJ whole genome shotgun (WGS) entry which is preliminary data.</text>
</comment>
<dbReference type="EMBL" id="JAUHMF010000002">
    <property type="protein sequence ID" value="MDT8899005.1"/>
    <property type="molecule type" value="Genomic_DNA"/>
</dbReference>
<dbReference type="RefSeq" id="WP_315625681.1">
    <property type="nucleotide sequence ID" value="NZ_JAUHMF010000002.1"/>
</dbReference>
<dbReference type="Proteomes" id="UP001254165">
    <property type="component" value="Unassembled WGS sequence"/>
</dbReference>
<accession>A0ABU3NRM8</accession>
<evidence type="ECO:0000256" key="4">
    <source>
        <dbReference type="ARBA" id="ARBA00022692"/>
    </source>
</evidence>
<dbReference type="CDD" id="cd06261">
    <property type="entry name" value="TM_PBP2"/>
    <property type="match status" value="1"/>
</dbReference>
<evidence type="ECO:0000256" key="1">
    <source>
        <dbReference type="ARBA" id="ARBA00004651"/>
    </source>
</evidence>
<evidence type="ECO:0000256" key="6">
    <source>
        <dbReference type="ARBA" id="ARBA00023136"/>
    </source>
</evidence>
<evidence type="ECO:0000313" key="9">
    <source>
        <dbReference type="EMBL" id="MDT8899005.1"/>
    </source>
</evidence>